<gene>
    <name evidence="2" type="ORF">KP79_PYT19121</name>
</gene>
<dbReference type="GO" id="GO:0070004">
    <property type="term" value="F:cysteine-type exopeptidase activity"/>
    <property type="evidence" value="ECO:0007669"/>
    <property type="project" value="InterPro"/>
</dbReference>
<accession>A0A210PF84</accession>
<organism evidence="2 3">
    <name type="scientific">Mizuhopecten yessoensis</name>
    <name type="common">Japanese scallop</name>
    <name type="synonym">Patinopecten yessoensis</name>
    <dbReference type="NCBI Taxonomy" id="6573"/>
    <lineage>
        <taxon>Eukaryota</taxon>
        <taxon>Metazoa</taxon>
        <taxon>Spiralia</taxon>
        <taxon>Lophotrochozoa</taxon>
        <taxon>Mollusca</taxon>
        <taxon>Bivalvia</taxon>
        <taxon>Autobranchia</taxon>
        <taxon>Pteriomorphia</taxon>
        <taxon>Pectinida</taxon>
        <taxon>Pectinoidea</taxon>
        <taxon>Pectinidae</taxon>
        <taxon>Mizuhopecten</taxon>
    </lineage>
</organism>
<dbReference type="Gene3D" id="3.60.60.10">
    <property type="entry name" value="Penicillin V Acylase, Chain A"/>
    <property type="match status" value="1"/>
</dbReference>
<name>A0A210PF84_MIZYE</name>
<comment type="caution">
    <text evidence="2">The sequence shown here is derived from an EMBL/GenBank/DDBJ whole genome shotgun (WGS) entry which is preliminary data.</text>
</comment>
<comment type="similarity">
    <text evidence="1">Belongs to the peptidase C69 family. Secernin subfamily.</text>
</comment>
<evidence type="ECO:0000313" key="3">
    <source>
        <dbReference type="Proteomes" id="UP000242188"/>
    </source>
</evidence>
<dbReference type="InterPro" id="IPR005322">
    <property type="entry name" value="Peptidase_C69"/>
</dbReference>
<evidence type="ECO:0000256" key="1">
    <source>
        <dbReference type="ARBA" id="ARBA00005705"/>
    </source>
</evidence>
<keyword evidence="3" id="KW-1185">Reference proteome</keyword>
<dbReference type="PANTHER" id="PTHR12994:SF17">
    <property type="entry name" value="LD30995P"/>
    <property type="match status" value="1"/>
</dbReference>
<dbReference type="AlphaFoldDB" id="A0A210PF84"/>
<dbReference type="Pfam" id="PF03577">
    <property type="entry name" value="Peptidase_C69"/>
    <property type="match status" value="1"/>
</dbReference>
<proteinExistence type="inferred from homology"/>
<reference evidence="2 3" key="1">
    <citation type="journal article" date="2017" name="Nat. Ecol. Evol.">
        <title>Scallop genome provides insights into evolution of bilaterian karyotype and development.</title>
        <authorList>
            <person name="Wang S."/>
            <person name="Zhang J."/>
            <person name="Jiao W."/>
            <person name="Li J."/>
            <person name="Xun X."/>
            <person name="Sun Y."/>
            <person name="Guo X."/>
            <person name="Huan P."/>
            <person name="Dong B."/>
            <person name="Zhang L."/>
            <person name="Hu X."/>
            <person name="Sun X."/>
            <person name="Wang J."/>
            <person name="Zhao C."/>
            <person name="Wang Y."/>
            <person name="Wang D."/>
            <person name="Huang X."/>
            <person name="Wang R."/>
            <person name="Lv J."/>
            <person name="Li Y."/>
            <person name="Zhang Z."/>
            <person name="Liu B."/>
            <person name="Lu W."/>
            <person name="Hui Y."/>
            <person name="Liang J."/>
            <person name="Zhou Z."/>
            <person name="Hou R."/>
            <person name="Li X."/>
            <person name="Liu Y."/>
            <person name="Li H."/>
            <person name="Ning X."/>
            <person name="Lin Y."/>
            <person name="Zhao L."/>
            <person name="Xing Q."/>
            <person name="Dou J."/>
            <person name="Li Y."/>
            <person name="Mao J."/>
            <person name="Guo H."/>
            <person name="Dou H."/>
            <person name="Li T."/>
            <person name="Mu C."/>
            <person name="Jiang W."/>
            <person name="Fu Q."/>
            <person name="Fu X."/>
            <person name="Miao Y."/>
            <person name="Liu J."/>
            <person name="Yu Q."/>
            <person name="Li R."/>
            <person name="Liao H."/>
            <person name="Li X."/>
            <person name="Kong Y."/>
            <person name="Jiang Z."/>
            <person name="Chourrout D."/>
            <person name="Li R."/>
            <person name="Bao Z."/>
        </authorList>
    </citation>
    <scope>NUCLEOTIDE SEQUENCE [LARGE SCALE GENOMIC DNA]</scope>
    <source>
        <strain evidence="2 3">PY_sf001</strain>
    </source>
</reference>
<protein>
    <submittedName>
        <fullName evidence="2">Secernin-3</fullName>
    </submittedName>
</protein>
<dbReference type="Proteomes" id="UP000242188">
    <property type="component" value="Unassembled WGS sequence"/>
</dbReference>
<dbReference type="EMBL" id="NEDP02076740">
    <property type="protein sequence ID" value="OWF35127.1"/>
    <property type="molecule type" value="Genomic_DNA"/>
</dbReference>
<dbReference type="GO" id="GO:0006508">
    <property type="term" value="P:proteolysis"/>
    <property type="evidence" value="ECO:0007669"/>
    <property type="project" value="InterPro"/>
</dbReference>
<dbReference type="GO" id="GO:0016805">
    <property type="term" value="F:dipeptidase activity"/>
    <property type="evidence" value="ECO:0007669"/>
    <property type="project" value="InterPro"/>
</dbReference>
<dbReference type="OrthoDB" id="5175656at2759"/>
<dbReference type="PANTHER" id="PTHR12994">
    <property type="entry name" value="SECERNIN"/>
    <property type="match status" value="1"/>
</dbReference>
<evidence type="ECO:0000313" key="2">
    <source>
        <dbReference type="EMBL" id="OWF35127.1"/>
    </source>
</evidence>
<sequence>MPCDMFVALPPATSDGCIIFGKNADRPTGEVQEVIQVPKQDHDVGSKIMCTYIEIDQVPHTHAVILTKPAWMWGAEMGANEHGVCIGNVAVWTKLNGPDDLKERLPGMDLVRLGLERSKSAREAVDVVTGLLGQYGQGGPCAEEPGLTKWAYHNSFLLVDSSEAWLLETVASHWAAEKLTGIHNVSNELTITTNFDLSSPELVESAEEAGLYRKEDGDFNFYQVFSEESSGALSNYPGSTRYLHGKRLLKEFTSEGKIGVEEMCKILRDEPSGINMRGTLTTMACQVSVLPPPGSATPPCHWFTATPNPSTSIFKPFIFCPQANIGDLTTSPSYGADDPVKKMPRFQEQVDRKHPLYLGHENLQTLVDKDDPKGLMIVQNLQELEVKCMEDMGDMMKDFDEKMFMKVSQIFLQMCNFELNFYKC</sequence>
<dbReference type="STRING" id="6573.A0A210PF84"/>